<reference evidence="1" key="1">
    <citation type="submission" date="2022-07" db="EMBL/GenBank/DDBJ databases">
        <title>Genome Sequence of Lecanicillium saksenae.</title>
        <authorList>
            <person name="Buettner E."/>
        </authorList>
    </citation>
    <scope>NUCLEOTIDE SEQUENCE</scope>
    <source>
        <strain evidence="1">VT-O1</strain>
    </source>
</reference>
<organism evidence="1 2">
    <name type="scientific">Lecanicillium saksenae</name>
    <dbReference type="NCBI Taxonomy" id="468837"/>
    <lineage>
        <taxon>Eukaryota</taxon>
        <taxon>Fungi</taxon>
        <taxon>Dikarya</taxon>
        <taxon>Ascomycota</taxon>
        <taxon>Pezizomycotina</taxon>
        <taxon>Sordariomycetes</taxon>
        <taxon>Hypocreomycetidae</taxon>
        <taxon>Hypocreales</taxon>
        <taxon>Cordycipitaceae</taxon>
        <taxon>Lecanicillium</taxon>
    </lineage>
</organism>
<keyword evidence="2" id="KW-1185">Reference proteome</keyword>
<gene>
    <name evidence="1" type="ORF">NLG97_g2805</name>
</gene>
<dbReference type="EMBL" id="JANAKD010000208">
    <property type="protein sequence ID" value="KAJ3496233.1"/>
    <property type="molecule type" value="Genomic_DNA"/>
</dbReference>
<comment type="caution">
    <text evidence="1">The sequence shown here is derived from an EMBL/GenBank/DDBJ whole genome shotgun (WGS) entry which is preliminary data.</text>
</comment>
<evidence type="ECO:0000313" key="2">
    <source>
        <dbReference type="Proteomes" id="UP001148737"/>
    </source>
</evidence>
<evidence type="ECO:0000313" key="1">
    <source>
        <dbReference type="EMBL" id="KAJ3496233.1"/>
    </source>
</evidence>
<sequence>MMFSILVTALCVSITTARDLPPRLRRDFKPGGKVSPDTTNQCTYYYDVKTKDDTCAFIEGYAGVSHENFVEWNPSVKQDCSGIQIGNSYCVDVNNGGTLTHSLPPAPTPTLSGIDANCDKYYLVAAGDTCDAITRKNGISMDQFTKWNKSVDKDCNGLWAKYFCCVHVVGAQTTTSPATPTGTGSPIPSPHQDGIDPNCDDFYLTQKGDSCDGICRKKGISMTQLMSWNKAIDKDCNGLWAGYYICTKIKGVQPTTTTSGSPTGPTAPAATQPGIVQDCHDWYVAQKGDSCTTIVAHYGNINTELFVKYNPAVGSDCSGTNDNPAKSVTPPTGCTKEHPEPTQPGAVCECTKWHLMQPGDNCWGLEQQYGISEDQIKKWNPGTDCNLWAKYYVCVGA</sequence>
<proteinExistence type="predicted"/>
<dbReference type="Proteomes" id="UP001148737">
    <property type="component" value="Unassembled WGS sequence"/>
</dbReference>
<accession>A0ACC1R350</accession>
<protein>
    <submittedName>
        <fullName evidence="1">Uncharacterized protein</fullName>
    </submittedName>
</protein>
<name>A0ACC1R350_9HYPO</name>